<evidence type="ECO:0000256" key="4">
    <source>
        <dbReference type="ARBA" id="ARBA00022692"/>
    </source>
</evidence>
<feature type="transmembrane region" description="Helical" evidence="7">
    <location>
        <begin position="216"/>
        <end position="238"/>
    </location>
</feature>
<dbReference type="RefSeq" id="WP_369790388.1">
    <property type="nucleotide sequence ID" value="NZ_CP165628.1"/>
</dbReference>
<keyword evidence="3" id="KW-1003">Cell membrane</keyword>
<sequence>MQKIFRAPFYVALLLALMFSPLLASAAADSSPDQEQATADSQPIDAPAALASLQKRLDTIKQQVSNVKTSKLLDGLNDDAIKLAADADTLGTALQPLRAQVQAKLDVLGPAPAAGALPETPQVIKQRKDFNANKATLDNQIQQAGSIKASANNLSAQIVGLRRDLLKTQLALNTGSIFGPTFWSALTSPSDDDQERFGEFRQQIKDAWHLAWQPEWRIGTGLLLISALLLGVFGGRVLDGPLAWLTPRWLPVGRLRRSFFAFATAMISIMALGGAAKLFSLAFTRMPDVSDWVHETGDLIVKLSIFSALIVGLGRALLSLAHPSWRLPGIADPVAKTLDSFPKMLSAFILIFGFIEQTNSVVGTSVAVTLFGNGLSALLVAFSAGFAPMRVNRLRRKLLAKGEQPEARSTLAGLLHLATSLVALAIFIALVIGYVPLARFLTYELLWIGTVIACLYILMHLAIDLSESLFSPSTTTGKLLKHSLSVSDRHLSLAATLVSAVAKTMLLLIAITLLLGGNFGTTTPLEIFSKLVDVWGGKGLEHLNIIPGHMVNALIFLIVGFYVLRSAKRWLDVDFLPKTNMDTGMRASLVTLFANVGLVLVILVTLSVLGIEWNRLAWIVSALSVGIGFGLQEIVKNFISGLILLTERPVKVGDLVSIGGVEGDIRRINVRATELQLGDRSTVIVPNSQFISQNVRNATMGNAQGVATIALTFPLDIDPEAVRNILLEAYQSHESIQDSPPPSVTFSQLGPDGIVLSVTGYVSSPRVVSKTKSDLLYEILKKLRVAGVSLGRTQTMILAKQDRNLVAATQEEEPNS</sequence>
<name>A0AB39VV93_9GAMM</name>
<evidence type="ECO:0000256" key="3">
    <source>
        <dbReference type="ARBA" id="ARBA00022475"/>
    </source>
</evidence>
<keyword evidence="8" id="KW-0732">Signal</keyword>
<dbReference type="PANTHER" id="PTHR30347">
    <property type="entry name" value="POTASSIUM CHANNEL RELATED"/>
    <property type="match status" value="1"/>
</dbReference>
<evidence type="ECO:0000256" key="8">
    <source>
        <dbReference type="SAM" id="SignalP"/>
    </source>
</evidence>
<feature type="transmembrane region" description="Helical" evidence="7">
    <location>
        <begin position="259"/>
        <end position="279"/>
    </location>
</feature>
<organism evidence="12">
    <name type="scientific">Rouxiella sp. WC2420</name>
    <dbReference type="NCBI Taxonomy" id="3234145"/>
    <lineage>
        <taxon>Bacteria</taxon>
        <taxon>Pseudomonadati</taxon>
        <taxon>Pseudomonadota</taxon>
        <taxon>Gammaproteobacteria</taxon>
        <taxon>Enterobacterales</taxon>
        <taxon>Yersiniaceae</taxon>
        <taxon>Rouxiella</taxon>
    </lineage>
</organism>
<feature type="transmembrane region" description="Helical" evidence="7">
    <location>
        <begin position="491"/>
        <end position="515"/>
    </location>
</feature>
<proteinExistence type="inferred from homology"/>
<keyword evidence="4 7" id="KW-0812">Transmembrane</keyword>
<dbReference type="InterPro" id="IPR049278">
    <property type="entry name" value="MS_channel_C"/>
</dbReference>
<dbReference type="InterPro" id="IPR052702">
    <property type="entry name" value="MscS-like_channel"/>
</dbReference>
<dbReference type="InterPro" id="IPR006685">
    <property type="entry name" value="MscS_channel_2nd"/>
</dbReference>
<feature type="domain" description="Mechanosensitive ion channel MscS" evidence="9">
    <location>
        <begin position="634"/>
        <end position="699"/>
    </location>
</feature>
<evidence type="ECO:0000256" key="2">
    <source>
        <dbReference type="ARBA" id="ARBA00008017"/>
    </source>
</evidence>
<dbReference type="Gene3D" id="3.30.70.100">
    <property type="match status" value="1"/>
</dbReference>
<feature type="transmembrane region" description="Helical" evidence="7">
    <location>
        <begin position="616"/>
        <end position="635"/>
    </location>
</feature>
<dbReference type="InterPro" id="IPR011066">
    <property type="entry name" value="MscS_channel_C_sf"/>
</dbReference>
<feature type="domain" description="DUF3772" evidence="10">
    <location>
        <begin position="142"/>
        <end position="202"/>
    </location>
</feature>
<feature type="transmembrane region" description="Helical" evidence="7">
    <location>
        <begin position="410"/>
        <end position="434"/>
    </location>
</feature>
<dbReference type="AlphaFoldDB" id="A0AB39VV93"/>
<comment type="subcellular location">
    <subcellularLocation>
        <location evidence="1">Cell membrane</location>
        <topology evidence="1">Multi-pass membrane protein</topology>
    </subcellularLocation>
</comment>
<evidence type="ECO:0000259" key="11">
    <source>
        <dbReference type="Pfam" id="PF21082"/>
    </source>
</evidence>
<keyword evidence="5 7" id="KW-1133">Transmembrane helix</keyword>
<dbReference type="GO" id="GO:0005886">
    <property type="term" value="C:plasma membrane"/>
    <property type="evidence" value="ECO:0007669"/>
    <property type="project" value="UniProtKB-SubCell"/>
</dbReference>
<evidence type="ECO:0000259" key="9">
    <source>
        <dbReference type="Pfam" id="PF00924"/>
    </source>
</evidence>
<feature type="chain" id="PRO_5044347717" evidence="8">
    <location>
        <begin position="27"/>
        <end position="816"/>
    </location>
</feature>
<keyword evidence="6 7" id="KW-0472">Membrane</keyword>
<gene>
    <name evidence="12" type="ORF">AB3G37_08965</name>
</gene>
<dbReference type="PANTHER" id="PTHR30347:SF9">
    <property type="entry name" value="MINICONDUCTANCE MECHANOSENSITIVE CHANNEL MSCM"/>
    <property type="match status" value="1"/>
</dbReference>
<feature type="transmembrane region" description="Helical" evidence="7">
    <location>
        <begin position="367"/>
        <end position="389"/>
    </location>
</feature>
<feature type="domain" description="Mechanosensitive ion channel MscS C-terminal" evidence="11">
    <location>
        <begin position="711"/>
        <end position="789"/>
    </location>
</feature>
<dbReference type="SUPFAM" id="SSF50182">
    <property type="entry name" value="Sm-like ribonucleoproteins"/>
    <property type="match status" value="1"/>
</dbReference>
<feature type="transmembrane region" description="Helical" evidence="7">
    <location>
        <begin position="545"/>
        <end position="564"/>
    </location>
</feature>
<evidence type="ECO:0000256" key="6">
    <source>
        <dbReference type="ARBA" id="ARBA00023136"/>
    </source>
</evidence>
<dbReference type="SUPFAM" id="SSF82689">
    <property type="entry name" value="Mechanosensitive channel protein MscS (YggB), C-terminal domain"/>
    <property type="match status" value="1"/>
</dbReference>
<evidence type="ECO:0000256" key="5">
    <source>
        <dbReference type="ARBA" id="ARBA00022989"/>
    </source>
</evidence>
<evidence type="ECO:0000259" key="10">
    <source>
        <dbReference type="Pfam" id="PF12607"/>
    </source>
</evidence>
<dbReference type="Pfam" id="PF12607">
    <property type="entry name" value="DUF3772"/>
    <property type="match status" value="1"/>
</dbReference>
<dbReference type="Gene3D" id="2.30.30.60">
    <property type="match status" value="1"/>
</dbReference>
<dbReference type="Pfam" id="PF21082">
    <property type="entry name" value="MS_channel_3rd"/>
    <property type="match status" value="1"/>
</dbReference>
<accession>A0AB39VV93</accession>
<dbReference type="InterPro" id="IPR022249">
    <property type="entry name" value="DUF3772"/>
</dbReference>
<dbReference type="Gene3D" id="1.10.287.1260">
    <property type="match status" value="1"/>
</dbReference>
<feature type="transmembrane region" description="Helical" evidence="7">
    <location>
        <begin position="585"/>
        <end position="610"/>
    </location>
</feature>
<evidence type="ECO:0000256" key="7">
    <source>
        <dbReference type="SAM" id="Phobius"/>
    </source>
</evidence>
<evidence type="ECO:0000313" key="12">
    <source>
        <dbReference type="EMBL" id="XDU74179.1"/>
    </source>
</evidence>
<dbReference type="InterPro" id="IPR010920">
    <property type="entry name" value="LSM_dom_sf"/>
</dbReference>
<protein>
    <submittedName>
        <fullName evidence="12">DUF3772 domain-containing protein</fullName>
    </submittedName>
</protein>
<dbReference type="InterPro" id="IPR023408">
    <property type="entry name" value="MscS_beta-dom_sf"/>
</dbReference>
<feature type="transmembrane region" description="Helical" evidence="7">
    <location>
        <begin position="446"/>
        <end position="470"/>
    </location>
</feature>
<feature type="transmembrane region" description="Helical" evidence="7">
    <location>
        <begin position="299"/>
        <end position="318"/>
    </location>
</feature>
<dbReference type="EMBL" id="CP165628">
    <property type="protein sequence ID" value="XDU74179.1"/>
    <property type="molecule type" value="Genomic_DNA"/>
</dbReference>
<dbReference type="InterPro" id="IPR011014">
    <property type="entry name" value="MscS_channel_TM-2"/>
</dbReference>
<comment type="similarity">
    <text evidence="2">Belongs to the MscS (TC 1.A.23) family.</text>
</comment>
<dbReference type="GO" id="GO:0008381">
    <property type="term" value="F:mechanosensitive monoatomic ion channel activity"/>
    <property type="evidence" value="ECO:0007669"/>
    <property type="project" value="UniProtKB-ARBA"/>
</dbReference>
<feature type="signal peptide" evidence="8">
    <location>
        <begin position="1"/>
        <end position="26"/>
    </location>
</feature>
<reference evidence="12" key="1">
    <citation type="submission" date="2024-07" db="EMBL/GenBank/DDBJ databases">
        <authorList>
            <person name="Biller S.J."/>
        </authorList>
    </citation>
    <scope>NUCLEOTIDE SEQUENCE</scope>
    <source>
        <strain evidence="12">WC2420</strain>
    </source>
</reference>
<dbReference type="SUPFAM" id="SSF82861">
    <property type="entry name" value="Mechanosensitive channel protein MscS (YggB), transmembrane region"/>
    <property type="match status" value="1"/>
</dbReference>
<evidence type="ECO:0000256" key="1">
    <source>
        <dbReference type="ARBA" id="ARBA00004651"/>
    </source>
</evidence>
<dbReference type="Pfam" id="PF00924">
    <property type="entry name" value="MS_channel_2nd"/>
    <property type="match status" value="1"/>
</dbReference>